<sequence length="110" mass="12614">MDYTITVVFPNDADAQYDINYYTNSHMRLIEKHWSKYGLKGWSVTKYVPSLDGTAPVYAFGSQVYWENEEGMKNAFQSAEVAEIMQDVSRFSNKQPIFLVGQIAKPAFDL</sequence>
<organism evidence="2 3">
    <name type="scientific">Aspergillus versicolor CBS 583.65</name>
    <dbReference type="NCBI Taxonomy" id="1036611"/>
    <lineage>
        <taxon>Eukaryota</taxon>
        <taxon>Fungi</taxon>
        <taxon>Dikarya</taxon>
        <taxon>Ascomycota</taxon>
        <taxon>Pezizomycotina</taxon>
        <taxon>Eurotiomycetes</taxon>
        <taxon>Eurotiomycetidae</taxon>
        <taxon>Eurotiales</taxon>
        <taxon>Aspergillaceae</taxon>
        <taxon>Aspergillus</taxon>
        <taxon>Aspergillus subgen. Nidulantes</taxon>
    </lineage>
</organism>
<dbReference type="GO" id="GO:0016491">
    <property type="term" value="F:oxidoreductase activity"/>
    <property type="evidence" value="ECO:0007669"/>
    <property type="project" value="InterPro"/>
</dbReference>
<evidence type="ECO:0000313" key="2">
    <source>
        <dbReference type="EMBL" id="OJJ08329.1"/>
    </source>
</evidence>
<dbReference type="SUPFAM" id="SSF54909">
    <property type="entry name" value="Dimeric alpha+beta barrel"/>
    <property type="match status" value="1"/>
</dbReference>
<accession>A0A1L9Q3N4</accession>
<dbReference type="InterPro" id="IPR011008">
    <property type="entry name" value="Dimeric_a/b-barrel"/>
</dbReference>
<comment type="similarity">
    <text evidence="1">Belongs to the tpcK family.</text>
</comment>
<protein>
    <recommendedName>
        <fullName evidence="4">EthD domain-containing protein</fullName>
    </recommendedName>
</protein>
<evidence type="ECO:0008006" key="4">
    <source>
        <dbReference type="Google" id="ProtNLM"/>
    </source>
</evidence>
<dbReference type="OrthoDB" id="4892971at2759"/>
<evidence type="ECO:0000313" key="3">
    <source>
        <dbReference type="Proteomes" id="UP000184073"/>
    </source>
</evidence>
<reference evidence="3" key="1">
    <citation type="journal article" date="2017" name="Genome Biol.">
        <title>Comparative genomics reveals high biological diversity and specific adaptations in the industrially and medically important fungal genus Aspergillus.</title>
        <authorList>
            <person name="de Vries R.P."/>
            <person name="Riley R."/>
            <person name="Wiebenga A."/>
            <person name="Aguilar-Osorio G."/>
            <person name="Amillis S."/>
            <person name="Uchima C.A."/>
            <person name="Anderluh G."/>
            <person name="Asadollahi M."/>
            <person name="Askin M."/>
            <person name="Barry K."/>
            <person name="Battaglia E."/>
            <person name="Bayram O."/>
            <person name="Benocci T."/>
            <person name="Braus-Stromeyer S.A."/>
            <person name="Caldana C."/>
            <person name="Canovas D."/>
            <person name="Cerqueira G.C."/>
            <person name="Chen F."/>
            <person name="Chen W."/>
            <person name="Choi C."/>
            <person name="Clum A."/>
            <person name="Dos Santos R.A."/>
            <person name="Damasio A.R."/>
            <person name="Diallinas G."/>
            <person name="Emri T."/>
            <person name="Fekete E."/>
            <person name="Flipphi M."/>
            <person name="Freyberg S."/>
            <person name="Gallo A."/>
            <person name="Gournas C."/>
            <person name="Habgood R."/>
            <person name="Hainaut M."/>
            <person name="Harispe M.L."/>
            <person name="Henrissat B."/>
            <person name="Hilden K.S."/>
            <person name="Hope R."/>
            <person name="Hossain A."/>
            <person name="Karabika E."/>
            <person name="Karaffa L."/>
            <person name="Karanyi Z."/>
            <person name="Krasevec N."/>
            <person name="Kuo A."/>
            <person name="Kusch H."/>
            <person name="LaButti K."/>
            <person name="Lagendijk E.L."/>
            <person name="Lapidus A."/>
            <person name="Levasseur A."/>
            <person name="Lindquist E."/>
            <person name="Lipzen A."/>
            <person name="Logrieco A.F."/>
            <person name="MacCabe A."/>
            <person name="Maekelae M.R."/>
            <person name="Malavazi I."/>
            <person name="Melin P."/>
            <person name="Meyer V."/>
            <person name="Mielnichuk N."/>
            <person name="Miskei M."/>
            <person name="Molnar A.P."/>
            <person name="Mule G."/>
            <person name="Ngan C.Y."/>
            <person name="Orejas M."/>
            <person name="Orosz E."/>
            <person name="Ouedraogo J.P."/>
            <person name="Overkamp K.M."/>
            <person name="Park H.-S."/>
            <person name="Perrone G."/>
            <person name="Piumi F."/>
            <person name="Punt P.J."/>
            <person name="Ram A.F."/>
            <person name="Ramon A."/>
            <person name="Rauscher S."/>
            <person name="Record E."/>
            <person name="Riano-Pachon D.M."/>
            <person name="Robert V."/>
            <person name="Roehrig J."/>
            <person name="Ruller R."/>
            <person name="Salamov A."/>
            <person name="Salih N.S."/>
            <person name="Samson R.A."/>
            <person name="Sandor E."/>
            <person name="Sanguinetti M."/>
            <person name="Schuetze T."/>
            <person name="Sepcic K."/>
            <person name="Shelest E."/>
            <person name="Sherlock G."/>
            <person name="Sophianopoulou V."/>
            <person name="Squina F.M."/>
            <person name="Sun H."/>
            <person name="Susca A."/>
            <person name="Todd R.B."/>
            <person name="Tsang A."/>
            <person name="Unkles S.E."/>
            <person name="van de Wiele N."/>
            <person name="van Rossen-Uffink D."/>
            <person name="Oliveira J.V."/>
            <person name="Vesth T.C."/>
            <person name="Visser J."/>
            <person name="Yu J.-H."/>
            <person name="Zhou M."/>
            <person name="Andersen M.R."/>
            <person name="Archer D.B."/>
            <person name="Baker S.E."/>
            <person name="Benoit I."/>
            <person name="Brakhage A.A."/>
            <person name="Braus G.H."/>
            <person name="Fischer R."/>
            <person name="Frisvad J.C."/>
            <person name="Goldman G.H."/>
            <person name="Houbraken J."/>
            <person name="Oakley B."/>
            <person name="Pocsi I."/>
            <person name="Scazzocchio C."/>
            <person name="Seiboth B."/>
            <person name="vanKuyk P.A."/>
            <person name="Wortman J."/>
            <person name="Dyer P.S."/>
            <person name="Grigoriev I.V."/>
        </authorList>
    </citation>
    <scope>NUCLEOTIDE SEQUENCE [LARGE SCALE GENOMIC DNA]</scope>
    <source>
        <strain evidence="3">CBS 583.65</strain>
    </source>
</reference>
<evidence type="ECO:0000256" key="1">
    <source>
        <dbReference type="ARBA" id="ARBA00005986"/>
    </source>
</evidence>
<dbReference type="GeneID" id="63723461"/>
<dbReference type="AlphaFoldDB" id="A0A1L9Q3N4"/>
<dbReference type="EMBL" id="KV878139">
    <property type="protein sequence ID" value="OJJ08329.1"/>
    <property type="molecule type" value="Genomic_DNA"/>
</dbReference>
<dbReference type="Proteomes" id="UP000184073">
    <property type="component" value="Unassembled WGS sequence"/>
</dbReference>
<dbReference type="PANTHER" id="PTHR40260">
    <property type="entry name" value="BLR8190 PROTEIN"/>
    <property type="match status" value="1"/>
</dbReference>
<dbReference type="InterPro" id="IPR009799">
    <property type="entry name" value="EthD_dom"/>
</dbReference>
<name>A0A1L9Q3N4_ASPVE</name>
<dbReference type="VEuPathDB" id="FungiDB:ASPVEDRAFT_143920"/>
<dbReference type="STRING" id="1036611.A0A1L9Q3N4"/>
<proteinExistence type="inferred from homology"/>
<keyword evidence="3" id="KW-1185">Reference proteome</keyword>
<dbReference type="PANTHER" id="PTHR40260:SF2">
    <property type="entry name" value="BLR8190 PROTEIN"/>
    <property type="match status" value="1"/>
</dbReference>
<dbReference type="NCBIfam" id="TIGR02118">
    <property type="entry name" value="EthD family reductase"/>
    <property type="match status" value="1"/>
</dbReference>
<gene>
    <name evidence="2" type="ORF">ASPVEDRAFT_143920</name>
</gene>
<dbReference type="Gene3D" id="3.30.70.100">
    <property type="match status" value="1"/>
</dbReference>
<dbReference type="RefSeq" id="XP_040674091.1">
    <property type="nucleotide sequence ID" value="XM_040807950.1"/>
</dbReference>